<proteinExistence type="predicted"/>
<accession>A0A8D8D8T3</accession>
<protein>
    <submittedName>
        <fullName evidence="2">(northern house mosquito) hypothetical protein</fullName>
    </submittedName>
</protein>
<sequence length="125" mass="14296">MRKARPRKDHVPHLWRDGVAGDPRRPPEPARRGATFHVRYSRLRGKVVLPACPAATPQPAQVYKQVLRLWSVRQADQERGLLVDPSEEPHGRAAVFVRYLREKVPPEIQAERAFHGALRNCRVSV</sequence>
<evidence type="ECO:0000313" key="2">
    <source>
        <dbReference type="EMBL" id="CAG6505011.1"/>
    </source>
</evidence>
<reference evidence="2" key="1">
    <citation type="submission" date="2021-05" db="EMBL/GenBank/DDBJ databases">
        <authorList>
            <person name="Alioto T."/>
            <person name="Alioto T."/>
            <person name="Gomez Garrido J."/>
        </authorList>
    </citation>
    <scope>NUCLEOTIDE SEQUENCE</scope>
</reference>
<dbReference type="EMBL" id="HBUE01255688">
    <property type="protein sequence ID" value="CAG6556307.1"/>
    <property type="molecule type" value="Transcribed_RNA"/>
</dbReference>
<feature type="region of interest" description="Disordered" evidence="1">
    <location>
        <begin position="1"/>
        <end position="33"/>
    </location>
</feature>
<name>A0A8D8D8T3_CULPI</name>
<evidence type="ECO:0000256" key="1">
    <source>
        <dbReference type="SAM" id="MobiDB-lite"/>
    </source>
</evidence>
<dbReference type="AlphaFoldDB" id="A0A8D8D8T3"/>
<organism evidence="2">
    <name type="scientific">Culex pipiens</name>
    <name type="common">House mosquito</name>
    <dbReference type="NCBI Taxonomy" id="7175"/>
    <lineage>
        <taxon>Eukaryota</taxon>
        <taxon>Metazoa</taxon>
        <taxon>Ecdysozoa</taxon>
        <taxon>Arthropoda</taxon>
        <taxon>Hexapoda</taxon>
        <taxon>Insecta</taxon>
        <taxon>Pterygota</taxon>
        <taxon>Neoptera</taxon>
        <taxon>Endopterygota</taxon>
        <taxon>Diptera</taxon>
        <taxon>Nematocera</taxon>
        <taxon>Culicoidea</taxon>
        <taxon>Culicidae</taxon>
        <taxon>Culicinae</taxon>
        <taxon>Culicini</taxon>
        <taxon>Culex</taxon>
        <taxon>Culex</taxon>
    </lineage>
</organism>
<feature type="compositionally biased region" description="Basic and acidic residues" evidence="1">
    <location>
        <begin position="22"/>
        <end position="31"/>
    </location>
</feature>
<dbReference type="EMBL" id="HBUE01150706">
    <property type="protein sequence ID" value="CAG6505011.1"/>
    <property type="molecule type" value="Transcribed_RNA"/>
</dbReference>